<proteinExistence type="predicted"/>
<gene>
    <name evidence="2" type="ORF">AQJ64_20030</name>
</gene>
<dbReference type="OrthoDB" id="4535652at2"/>
<protein>
    <recommendedName>
        <fullName evidence="4">DUF676 domain-containing protein</fullName>
    </recommendedName>
</protein>
<dbReference type="SUPFAM" id="SSF53474">
    <property type="entry name" value="alpha/beta-Hydrolases"/>
    <property type="match status" value="1"/>
</dbReference>
<dbReference type="InterPro" id="IPR029058">
    <property type="entry name" value="AB_hydrolase_fold"/>
</dbReference>
<evidence type="ECO:0008006" key="4">
    <source>
        <dbReference type="Google" id="ProtNLM"/>
    </source>
</evidence>
<reference evidence="2 3" key="1">
    <citation type="submission" date="2015-10" db="EMBL/GenBank/DDBJ databases">
        <title>Draft genome sequence of Streptomyces griseoruber DSM 40281, type strain for the species Streptomyces griseoruber.</title>
        <authorList>
            <person name="Ruckert C."/>
            <person name="Winkler A."/>
            <person name="Kalinowski J."/>
            <person name="Kampfer P."/>
            <person name="Glaeser S."/>
        </authorList>
    </citation>
    <scope>NUCLEOTIDE SEQUENCE [LARGE SCALE GENOMIC DNA]</scope>
    <source>
        <strain evidence="2 3">DSM 40281</strain>
    </source>
</reference>
<dbReference type="EMBL" id="LMWW01000032">
    <property type="protein sequence ID" value="KUN82367.1"/>
    <property type="molecule type" value="Genomic_DNA"/>
</dbReference>
<evidence type="ECO:0000313" key="2">
    <source>
        <dbReference type="EMBL" id="KUN82367.1"/>
    </source>
</evidence>
<accession>A0A101SY98</accession>
<dbReference type="RefSeq" id="WP_055638971.1">
    <property type="nucleotide sequence ID" value="NZ_JBIRRP010000010.1"/>
</dbReference>
<feature type="region of interest" description="Disordered" evidence="1">
    <location>
        <begin position="1"/>
        <end position="25"/>
    </location>
</feature>
<keyword evidence="3" id="KW-1185">Reference proteome</keyword>
<dbReference type="AlphaFoldDB" id="A0A101SY98"/>
<comment type="caution">
    <text evidence="2">The sequence shown here is derived from an EMBL/GenBank/DDBJ whole genome shotgun (WGS) entry which is preliminary data.</text>
</comment>
<evidence type="ECO:0000313" key="3">
    <source>
        <dbReference type="Proteomes" id="UP000052982"/>
    </source>
</evidence>
<organism evidence="2 3">
    <name type="scientific">Streptomyces griseoruber</name>
    <dbReference type="NCBI Taxonomy" id="1943"/>
    <lineage>
        <taxon>Bacteria</taxon>
        <taxon>Bacillati</taxon>
        <taxon>Actinomycetota</taxon>
        <taxon>Actinomycetes</taxon>
        <taxon>Kitasatosporales</taxon>
        <taxon>Streptomycetaceae</taxon>
        <taxon>Streptomyces</taxon>
    </lineage>
</organism>
<name>A0A101SY98_9ACTN</name>
<sequence>MSEKTEPQIGPIRIGDPLDAPSQPIDVPDHEVWDADIDKGFAWVFHAGDDRRLTRPVIIADGFNHGKSDLAKLYQFLDGEDHPFLTALRRSGRDVILLGFDNRTASILENSKAAEATIRKAIQLREGSERLIVGGFSMGGLITRYTLARMETDFHEDEHQTGVYFSFDTPHRGATIPAGVQAFAHLLPHGLDLKPHPFAQQMNSPAARQMLWQHYDKTTQKIGVAPERTALLNELDRVGQWPRIPRKLAVANGRGDGIGLPDVEPGEVTLRLDVRYPGTTFYAQAQGDDVTVAYLYRKFPETERTITTSDFPELDGAPGGTLATYEILAKSMIEAGGEADLRQPHVCFVPSVSAVDISDFARQGDLYARVDGLDPSQSGVDEFHCSSTTTPHTLPTEELCTWLLERF</sequence>
<dbReference type="STRING" id="1943.AQJ64_20030"/>
<dbReference type="Proteomes" id="UP000052982">
    <property type="component" value="Unassembled WGS sequence"/>
</dbReference>
<dbReference type="Gene3D" id="3.40.50.1820">
    <property type="entry name" value="alpha/beta hydrolase"/>
    <property type="match status" value="1"/>
</dbReference>
<evidence type="ECO:0000256" key="1">
    <source>
        <dbReference type="SAM" id="MobiDB-lite"/>
    </source>
</evidence>